<keyword evidence="3" id="KW-1185">Reference proteome</keyword>
<evidence type="ECO:0000256" key="1">
    <source>
        <dbReference type="SAM" id="SignalP"/>
    </source>
</evidence>
<comment type="caution">
    <text evidence="2">The sequence shown here is derived from an EMBL/GenBank/DDBJ whole genome shotgun (WGS) entry which is preliminary data.</text>
</comment>
<evidence type="ECO:0008006" key="4">
    <source>
        <dbReference type="Google" id="ProtNLM"/>
    </source>
</evidence>
<organism evidence="2 3">
    <name type="scientific">Schizothecium vesticola</name>
    <dbReference type="NCBI Taxonomy" id="314040"/>
    <lineage>
        <taxon>Eukaryota</taxon>
        <taxon>Fungi</taxon>
        <taxon>Dikarya</taxon>
        <taxon>Ascomycota</taxon>
        <taxon>Pezizomycotina</taxon>
        <taxon>Sordariomycetes</taxon>
        <taxon>Sordariomycetidae</taxon>
        <taxon>Sordariales</taxon>
        <taxon>Schizotheciaceae</taxon>
        <taxon>Schizothecium</taxon>
    </lineage>
</organism>
<name>A0AA40K5B7_9PEZI</name>
<dbReference type="EMBL" id="JAUKUD010000004">
    <property type="protein sequence ID" value="KAK0746518.1"/>
    <property type="molecule type" value="Genomic_DNA"/>
</dbReference>
<feature type="signal peptide" evidence="1">
    <location>
        <begin position="1"/>
        <end position="22"/>
    </location>
</feature>
<keyword evidence="1" id="KW-0732">Signal</keyword>
<dbReference type="Proteomes" id="UP001172155">
    <property type="component" value="Unassembled WGS sequence"/>
</dbReference>
<feature type="non-terminal residue" evidence="2">
    <location>
        <position position="80"/>
    </location>
</feature>
<evidence type="ECO:0000313" key="3">
    <source>
        <dbReference type="Proteomes" id="UP001172155"/>
    </source>
</evidence>
<reference evidence="2" key="1">
    <citation type="submission" date="2023-06" db="EMBL/GenBank/DDBJ databases">
        <title>Genome-scale phylogeny and comparative genomics of the fungal order Sordariales.</title>
        <authorList>
            <consortium name="Lawrence Berkeley National Laboratory"/>
            <person name="Hensen N."/>
            <person name="Bonometti L."/>
            <person name="Westerberg I."/>
            <person name="Brannstrom I.O."/>
            <person name="Guillou S."/>
            <person name="Cros-Aarteil S."/>
            <person name="Calhoun S."/>
            <person name="Haridas S."/>
            <person name="Kuo A."/>
            <person name="Mondo S."/>
            <person name="Pangilinan J."/>
            <person name="Riley R."/>
            <person name="LaButti K."/>
            <person name="Andreopoulos B."/>
            <person name="Lipzen A."/>
            <person name="Chen C."/>
            <person name="Yanf M."/>
            <person name="Daum C."/>
            <person name="Ng V."/>
            <person name="Clum A."/>
            <person name="Steindorff A."/>
            <person name="Ohm R."/>
            <person name="Martin F."/>
            <person name="Silar P."/>
            <person name="Natvig D."/>
            <person name="Lalanne C."/>
            <person name="Gautier V."/>
            <person name="Ament-velasquez S.L."/>
            <person name="Kruys A."/>
            <person name="Hutchinson M.I."/>
            <person name="Powell A.J."/>
            <person name="Barry K."/>
            <person name="Miller A.N."/>
            <person name="Grigoriev I.V."/>
            <person name="Debuchy R."/>
            <person name="Gladieux P."/>
            <person name="Thoren M.H."/>
            <person name="Johannesson H."/>
        </authorList>
    </citation>
    <scope>NUCLEOTIDE SEQUENCE</scope>
    <source>
        <strain evidence="2">SMH3187-1</strain>
    </source>
</reference>
<evidence type="ECO:0000313" key="2">
    <source>
        <dbReference type="EMBL" id="KAK0746518.1"/>
    </source>
</evidence>
<feature type="chain" id="PRO_5041259303" description="Secreted protein" evidence="1">
    <location>
        <begin position="23"/>
        <end position="80"/>
    </location>
</feature>
<proteinExistence type="predicted"/>
<gene>
    <name evidence="2" type="ORF">B0T18DRAFT_411807</name>
</gene>
<accession>A0AA40K5B7</accession>
<protein>
    <recommendedName>
        <fullName evidence="4">Secreted protein</fullName>
    </recommendedName>
</protein>
<sequence length="80" mass="9111">MCTVWLQSIILNLVSLSSPVSSTWLQGSRNKQFPACSFSLFTQTQTSRKWLAKCFPSLLRQPQPPSSLSRQIEPRIKMIV</sequence>
<dbReference type="AlphaFoldDB" id="A0AA40K5B7"/>